<protein>
    <submittedName>
        <fullName evidence="1">Fibronectin type III domain-containing protein</fullName>
    </submittedName>
</protein>
<dbReference type="AlphaFoldDB" id="A0A933GLQ5"/>
<reference evidence="1" key="1">
    <citation type="submission" date="2020-07" db="EMBL/GenBank/DDBJ databases">
        <title>Huge and variable diversity of episymbiotic CPR bacteria and DPANN archaea in groundwater ecosystems.</title>
        <authorList>
            <person name="He C.Y."/>
            <person name="Keren R."/>
            <person name="Whittaker M."/>
            <person name="Farag I.F."/>
            <person name="Doudna J."/>
            <person name="Cate J.H.D."/>
            <person name="Banfield J.F."/>
        </authorList>
    </citation>
    <scope>NUCLEOTIDE SEQUENCE</scope>
    <source>
        <strain evidence="1">NC_groundwater_1482_Ag_S-0.65um_47_24</strain>
    </source>
</reference>
<dbReference type="Proteomes" id="UP000772181">
    <property type="component" value="Unassembled WGS sequence"/>
</dbReference>
<dbReference type="EMBL" id="JACQWF010000334">
    <property type="protein sequence ID" value="MBI4596208.1"/>
    <property type="molecule type" value="Genomic_DNA"/>
</dbReference>
<organism evidence="1 2">
    <name type="scientific">Tectimicrobiota bacterium</name>
    <dbReference type="NCBI Taxonomy" id="2528274"/>
    <lineage>
        <taxon>Bacteria</taxon>
        <taxon>Pseudomonadati</taxon>
        <taxon>Nitrospinota/Tectimicrobiota group</taxon>
        <taxon>Candidatus Tectimicrobiota</taxon>
    </lineage>
</organism>
<dbReference type="GO" id="GO:0003993">
    <property type="term" value="F:acid phosphatase activity"/>
    <property type="evidence" value="ECO:0007669"/>
    <property type="project" value="InterPro"/>
</dbReference>
<comment type="caution">
    <text evidence="1">The sequence shown here is derived from an EMBL/GenBank/DDBJ whole genome shotgun (WGS) entry which is preliminary data.</text>
</comment>
<feature type="non-terminal residue" evidence="1">
    <location>
        <position position="1"/>
    </location>
</feature>
<feature type="non-terminal residue" evidence="1">
    <location>
        <position position="1002"/>
    </location>
</feature>
<gene>
    <name evidence="1" type="ORF">HY730_07535</name>
</gene>
<proteinExistence type="predicted"/>
<sequence length="1002" mass="108792">SYYRIVIVSPLTVSSDYRGIDENDQSKFTLTMSGGTGGYDGSDLPKIQNATVTTKQGTTVTQAPLGNYLPQIYDVQVSNLRDNGATISWITGVPSYGLVQYSTQADLNTYEEAYHDLLRGEVNCLALSSVHSVDLPSPAAEGNFSPGTTYYYRVISWPKDILPQADCLISENLGSVPSRWKNQSALSSFKTLGQFTSGQNMISGQVLDLNSKPLEGALIRLLVSGANPISTLTESGGQWSLNLGNLKTTFGIDIALNPGDPVTMVIQGAGHGYLSTPITYKGGSVVDPAVINLYEKYPASRPWPQLAKRVFIPATEYFDYTGQQKMPLQGVRRFEFLVSDFNFSTDVTAKPSERLTITDPIEIHPDKLLIDEKGVMNFSADGGSLQGFTWSFTGESSDIPQYPAKGSIVPKADPTQSAFTPDLTPQTREGKRVFSVRATDTSFNNIQGALGGLLLIDPLEIDIKSSGYIPSSSGAGVEKNRAGVIVIDERIQVALRAYSGSGNYAWKILNGAGYIQPTADTGPEIIITPLNGSGERTIKIQLRDTDPGYSGTPATLDIVLLDPIQVKPDYLFIQDLILNAQDNTMLKNSLGFQVTGGFLKPGDSSKSDVTRAKSEFHESSGFNIGVVRDEGASGKFVLTPYGLKSLDVCPEDIKTKQLCNEIGLRTFTLAVYPVDANGEYKWLTIDSPLVTLGERLTLQGSPSSWIFPLDGPKSVLSVPWLKQRLSGGIRTGNYEFSIEGETLPEGDCTLTETATAGKMKCTFSTSLQFKNSGVYTVGVREFVSDNPADYRPQEFSVTQEVYVPLKVETHVADQAGNAVITLQLGYLTGQTMIVYAIGSGNKAVDFDELTEEGAKPTAQENKLTRIGAPEEKEENAQKFWQQKFQVIAGGTIHLRASDKNDTSYSYAGYSDRIPIIEGVDLIGTVAVKNDQGEIYTIWPGAVNLNGLDRDQGLSRETDEYGINFTFPSLAIGSNLMYTLDILVPGYEPKRVLASADPNDLQI</sequence>
<accession>A0A933GLQ5</accession>
<dbReference type="InterPro" id="IPR008963">
    <property type="entry name" value="Purple_acid_Pase-like_N"/>
</dbReference>
<evidence type="ECO:0000313" key="1">
    <source>
        <dbReference type="EMBL" id="MBI4596208.1"/>
    </source>
</evidence>
<name>A0A933GLQ5_UNCTE</name>
<dbReference type="GO" id="GO:0046872">
    <property type="term" value="F:metal ion binding"/>
    <property type="evidence" value="ECO:0007669"/>
    <property type="project" value="InterPro"/>
</dbReference>
<dbReference type="SUPFAM" id="SSF49363">
    <property type="entry name" value="Purple acid phosphatase, N-terminal domain"/>
    <property type="match status" value="1"/>
</dbReference>
<evidence type="ECO:0000313" key="2">
    <source>
        <dbReference type="Proteomes" id="UP000772181"/>
    </source>
</evidence>